<proteinExistence type="predicted"/>
<gene>
    <name evidence="1" type="ORF">NDU88_010405</name>
</gene>
<dbReference type="Proteomes" id="UP001066276">
    <property type="component" value="Chromosome 6"/>
</dbReference>
<reference evidence="1" key="1">
    <citation type="journal article" date="2022" name="bioRxiv">
        <title>Sequencing and chromosome-scale assembly of the giantPleurodeles waltlgenome.</title>
        <authorList>
            <person name="Brown T."/>
            <person name="Elewa A."/>
            <person name="Iarovenko S."/>
            <person name="Subramanian E."/>
            <person name="Araus A.J."/>
            <person name="Petzold A."/>
            <person name="Susuki M."/>
            <person name="Suzuki K.-i.T."/>
            <person name="Hayashi T."/>
            <person name="Toyoda A."/>
            <person name="Oliveira C."/>
            <person name="Osipova E."/>
            <person name="Leigh N.D."/>
            <person name="Simon A."/>
            <person name="Yun M.H."/>
        </authorList>
    </citation>
    <scope>NUCLEOTIDE SEQUENCE</scope>
    <source>
        <strain evidence="1">20211129_DDA</strain>
        <tissue evidence="1">Liver</tissue>
    </source>
</reference>
<evidence type="ECO:0000313" key="1">
    <source>
        <dbReference type="EMBL" id="KAJ1144103.1"/>
    </source>
</evidence>
<evidence type="ECO:0000313" key="2">
    <source>
        <dbReference type="Proteomes" id="UP001066276"/>
    </source>
</evidence>
<sequence length="162" mass="18410">MCVQLSIPSLPWDVRRRFAHAASRACCRVVKRPFVVLEAFRDTERSVPSLPWRHARRCAHAALRACCCIAKRLFVVLEACRDAVHAWHSEASTPRALYPAREAEIFFFFSAPRTVFLASNSLAGRKMCWAAPAFSVDAKLEREQLVEREQTVRQRPVEASGL</sequence>
<dbReference type="EMBL" id="JANPWB010000010">
    <property type="protein sequence ID" value="KAJ1144103.1"/>
    <property type="molecule type" value="Genomic_DNA"/>
</dbReference>
<protein>
    <submittedName>
        <fullName evidence="1">Uncharacterized protein</fullName>
    </submittedName>
</protein>
<organism evidence="1 2">
    <name type="scientific">Pleurodeles waltl</name>
    <name type="common">Iberian ribbed newt</name>
    <dbReference type="NCBI Taxonomy" id="8319"/>
    <lineage>
        <taxon>Eukaryota</taxon>
        <taxon>Metazoa</taxon>
        <taxon>Chordata</taxon>
        <taxon>Craniata</taxon>
        <taxon>Vertebrata</taxon>
        <taxon>Euteleostomi</taxon>
        <taxon>Amphibia</taxon>
        <taxon>Batrachia</taxon>
        <taxon>Caudata</taxon>
        <taxon>Salamandroidea</taxon>
        <taxon>Salamandridae</taxon>
        <taxon>Pleurodelinae</taxon>
        <taxon>Pleurodeles</taxon>
    </lineage>
</organism>
<comment type="caution">
    <text evidence="1">The sequence shown here is derived from an EMBL/GenBank/DDBJ whole genome shotgun (WGS) entry which is preliminary data.</text>
</comment>
<dbReference type="AlphaFoldDB" id="A0AAV7R069"/>
<name>A0AAV7R069_PLEWA</name>
<keyword evidence="2" id="KW-1185">Reference proteome</keyword>
<accession>A0AAV7R069</accession>